<keyword evidence="2" id="KW-1185">Reference proteome</keyword>
<gene>
    <name evidence="1" type="ORF">BDR25DRAFT_351093</name>
</gene>
<dbReference type="Proteomes" id="UP000799755">
    <property type="component" value="Unassembled WGS sequence"/>
</dbReference>
<evidence type="ECO:0000313" key="1">
    <source>
        <dbReference type="EMBL" id="KAF2474565.1"/>
    </source>
</evidence>
<comment type="caution">
    <text evidence="1">The sequence shown here is derived from an EMBL/GenBank/DDBJ whole genome shotgun (WGS) entry which is preliminary data.</text>
</comment>
<evidence type="ECO:0000313" key="2">
    <source>
        <dbReference type="Proteomes" id="UP000799755"/>
    </source>
</evidence>
<sequence>MSQLPANCQSKQDTKPSASGLGKEPAPSNTFREVSLQIAEVFAAQQPLKHPLLDPSNLILQHNRTWDVTDLIYEPYKWLPLPVAQMCSHELLGYNGIHWMIKALGHHQRIDPLPEKYLRIQRTQPTKPAKILHFAPDSKRGSCSSSMRNQHNSPSTLLGILVYTGISQDPKTAFCTINAKMLQSPLPAAHSLA</sequence>
<dbReference type="EMBL" id="MU003497">
    <property type="protein sequence ID" value="KAF2474565.1"/>
    <property type="molecule type" value="Genomic_DNA"/>
</dbReference>
<proteinExistence type="predicted"/>
<protein>
    <submittedName>
        <fullName evidence="1">Uncharacterized protein</fullName>
    </submittedName>
</protein>
<name>A0ACB6R738_9PLEO</name>
<accession>A0ACB6R738</accession>
<organism evidence="1 2">
    <name type="scientific">Lindgomyces ingoldianus</name>
    <dbReference type="NCBI Taxonomy" id="673940"/>
    <lineage>
        <taxon>Eukaryota</taxon>
        <taxon>Fungi</taxon>
        <taxon>Dikarya</taxon>
        <taxon>Ascomycota</taxon>
        <taxon>Pezizomycotina</taxon>
        <taxon>Dothideomycetes</taxon>
        <taxon>Pleosporomycetidae</taxon>
        <taxon>Pleosporales</taxon>
        <taxon>Lindgomycetaceae</taxon>
        <taxon>Lindgomyces</taxon>
    </lineage>
</organism>
<reference evidence="1" key="1">
    <citation type="journal article" date="2020" name="Stud. Mycol.">
        <title>101 Dothideomycetes genomes: a test case for predicting lifestyles and emergence of pathogens.</title>
        <authorList>
            <person name="Haridas S."/>
            <person name="Albert R."/>
            <person name="Binder M."/>
            <person name="Bloem J."/>
            <person name="Labutti K."/>
            <person name="Salamov A."/>
            <person name="Andreopoulos B."/>
            <person name="Baker S."/>
            <person name="Barry K."/>
            <person name="Bills G."/>
            <person name="Bluhm B."/>
            <person name="Cannon C."/>
            <person name="Castanera R."/>
            <person name="Culley D."/>
            <person name="Daum C."/>
            <person name="Ezra D."/>
            <person name="Gonzalez J."/>
            <person name="Henrissat B."/>
            <person name="Kuo A."/>
            <person name="Liang C."/>
            <person name="Lipzen A."/>
            <person name="Lutzoni F."/>
            <person name="Magnuson J."/>
            <person name="Mondo S."/>
            <person name="Nolan M."/>
            <person name="Ohm R."/>
            <person name="Pangilinan J."/>
            <person name="Park H.-J."/>
            <person name="Ramirez L."/>
            <person name="Alfaro M."/>
            <person name="Sun H."/>
            <person name="Tritt A."/>
            <person name="Yoshinaga Y."/>
            <person name="Zwiers L.-H."/>
            <person name="Turgeon B."/>
            <person name="Goodwin S."/>
            <person name="Spatafora J."/>
            <person name="Crous P."/>
            <person name="Grigoriev I."/>
        </authorList>
    </citation>
    <scope>NUCLEOTIDE SEQUENCE</scope>
    <source>
        <strain evidence="1">ATCC 200398</strain>
    </source>
</reference>